<name>A0A8S5SV89_9CAUD</name>
<dbReference type="EMBL" id="BK032679">
    <property type="protein sequence ID" value="DAF54490.1"/>
    <property type="molecule type" value="Genomic_DNA"/>
</dbReference>
<evidence type="ECO:0000313" key="1">
    <source>
        <dbReference type="EMBL" id="DAF54490.1"/>
    </source>
</evidence>
<proteinExistence type="predicted"/>
<sequence length="38" mass="4433">MGNFLMCKIWIYVSRKATKYGAAENPHFFAALDFLKHL</sequence>
<organism evidence="1">
    <name type="scientific">Siphoviridae sp. ctKwY15</name>
    <dbReference type="NCBI Taxonomy" id="2827843"/>
    <lineage>
        <taxon>Viruses</taxon>
        <taxon>Duplodnaviria</taxon>
        <taxon>Heunggongvirae</taxon>
        <taxon>Uroviricota</taxon>
        <taxon>Caudoviricetes</taxon>
    </lineage>
</organism>
<reference evidence="1" key="1">
    <citation type="journal article" date="2021" name="Proc. Natl. Acad. Sci. U.S.A.">
        <title>A Catalog of Tens of Thousands of Viruses from Human Metagenomes Reveals Hidden Associations with Chronic Diseases.</title>
        <authorList>
            <person name="Tisza M.J."/>
            <person name="Buck C.B."/>
        </authorList>
    </citation>
    <scope>NUCLEOTIDE SEQUENCE</scope>
    <source>
        <strain evidence="1">CtKwY15</strain>
    </source>
</reference>
<accession>A0A8S5SV89</accession>
<protein>
    <submittedName>
        <fullName evidence="1">Polymerase A arginine-rich C-terminus</fullName>
    </submittedName>
</protein>